<feature type="region of interest" description="Disordered" evidence="2">
    <location>
        <begin position="68"/>
        <end position="90"/>
    </location>
</feature>
<dbReference type="Gene3D" id="4.10.60.10">
    <property type="entry name" value="Zinc finger, CCHC-type"/>
    <property type="match status" value="2"/>
</dbReference>
<sequence>MGERLTGKVKWFSDQKGFGFISPDDGSDDLFVHQSSIKSEGYRSLGDGEEVEFVIENSDDGRTKAVDVTGPGGNPVQGIRSGGGYGGGSGGRGGGGRGGGYGGGGGGYGGGGGGYGGGGYGGGGRRGGGGGGYGGGGGGYGGGGGGGCYSCGESGHMARDCPQGGSGGGGGGGRYAGGNGGGGGGGGGGCYNCGGSGHFARDCPNSGR</sequence>
<dbReference type="SUPFAM" id="SSF57756">
    <property type="entry name" value="Retrovirus zinc finger-like domains"/>
    <property type="match status" value="1"/>
</dbReference>
<dbReference type="GO" id="GO:0003676">
    <property type="term" value="F:nucleic acid binding"/>
    <property type="evidence" value="ECO:0007669"/>
    <property type="project" value="InterPro"/>
</dbReference>
<dbReference type="InterPro" id="IPR012340">
    <property type="entry name" value="NA-bd_OB-fold"/>
</dbReference>
<feature type="domain" description="CSD" evidence="4">
    <location>
        <begin position="4"/>
        <end position="70"/>
    </location>
</feature>
<evidence type="ECO:0000256" key="1">
    <source>
        <dbReference type="PROSITE-ProRule" id="PRU00047"/>
    </source>
</evidence>
<keyword evidence="1" id="KW-0862">Zinc</keyword>
<dbReference type="InterPro" id="IPR036875">
    <property type="entry name" value="Znf_CCHC_sf"/>
</dbReference>
<evidence type="ECO:0000259" key="4">
    <source>
        <dbReference type="PROSITE" id="PS51857"/>
    </source>
</evidence>
<dbReference type="InterPro" id="IPR011129">
    <property type="entry name" value="CSD"/>
</dbReference>
<dbReference type="Pfam" id="PF00098">
    <property type="entry name" value="zf-CCHC"/>
    <property type="match status" value="2"/>
</dbReference>
<dbReference type="InterPro" id="IPR002059">
    <property type="entry name" value="CSP_DNA-bd"/>
</dbReference>
<dbReference type="Gene3D" id="2.40.50.140">
    <property type="entry name" value="Nucleic acid-binding proteins"/>
    <property type="match status" value="1"/>
</dbReference>
<keyword evidence="1" id="KW-0863">Zinc-finger</keyword>
<dbReference type="PANTHER" id="PTHR46565:SF20">
    <property type="entry name" value="COLD SHOCK DOMAIN-CONTAINING PROTEIN 4"/>
    <property type="match status" value="1"/>
</dbReference>
<dbReference type="SMART" id="SM00357">
    <property type="entry name" value="CSP"/>
    <property type="match status" value="1"/>
</dbReference>
<dbReference type="AlphaFoldDB" id="A0A6N2LJD1"/>
<keyword evidence="1" id="KW-0479">Metal-binding</keyword>
<dbReference type="SUPFAM" id="SSF50249">
    <property type="entry name" value="Nucleic acid-binding proteins"/>
    <property type="match status" value="1"/>
</dbReference>
<protein>
    <submittedName>
        <fullName evidence="5">Uncharacterized protein</fullName>
    </submittedName>
</protein>
<evidence type="ECO:0000259" key="3">
    <source>
        <dbReference type="PROSITE" id="PS50158"/>
    </source>
</evidence>
<dbReference type="Pfam" id="PF00313">
    <property type="entry name" value="CSD"/>
    <property type="match status" value="1"/>
</dbReference>
<dbReference type="PANTHER" id="PTHR46565">
    <property type="entry name" value="COLD SHOCK DOMAIN PROTEIN 2"/>
    <property type="match status" value="1"/>
</dbReference>
<dbReference type="InterPro" id="IPR001878">
    <property type="entry name" value="Znf_CCHC"/>
</dbReference>
<dbReference type="EMBL" id="CAADRP010001563">
    <property type="protein sequence ID" value="VFU41295.1"/>
    <property type="molecule type" value="Genomic_DNA"/>
</dbReference>
<accession>A0A6N2LJD1</accession>
<dbReference type="SMART" id="SM00343">
    <property type="entry name" value="ZnF_C2HC"/>
    <property type="match status" value="2"/>
</dbReference>
<dbReference type="PROSITE" id="PS51857">
    <property type="entry name" value="CSD_2"/>
    <property type="match status" value="1"/>
</dbReference>
<organism evidence="5">
    <name type="scientific">Salix viminalis</name>
    <name type="common">Common osier</name>
    <name type="synonym">Basket willow</name>
    <dbReference type="NCBI Taxonomy" id="40686"/>
    <lineage>
        <taxon>Eukaryota</taxon>
        <taxon>Viridiplantae</taxon>
        <taxon>Streptophyta</taxon>
        <taxon>Embryophyta</taxon>
        <taxon>Tracheophyta</taxon>
        <taxon>Spermatophyta</taxon>
        <taxon>Magnoliopsida</taxon>
        <taxon>eudicotyledons</taxon>
        <taxon>Gunneridae</taxon>
        <taxon>Pentapetalae</taxon>
        <taxon>rosids</taxon>
        <taxon>fabids</taxon>
        <taxon>Malpighiales</taxon>
        <taxon>Salicaceae</taxon>
        <taxon>Saliceae</taxon>
        <taxon>Salix</taxon>
    </lineage>
</organism>
<dbReference type="PROSITE" id="PS00352">
    <property type="entry name" value="CSD_1"/>
    <property type="match status" value="1"/>
</dbReference>
<gene>
    <name evidence="5" type="ORF">SVIM_LOCUS242322</name>
</gene>
<dbReference type="InterPro" id="IPR019844">
    <property type="entry name" value="CSD_CS"/>
</dbReference>
<dbReference type="PROSITE" id="PS50158">
    <property type="entry name" value="ZF_CCHC"/>
    <property type="match status" value="2"/>
</dbReference>
<reference evidence="5" key="1">
    <citation type="submission" date="2019-03" db="EMBL/GenBank/DDBJ databases">
        <authorList>
            <person name="Mank J."/>
            <person name="Almeida P."/>
        </authorList>
    </citation>
    <scope>NUCLEOTIDE SEQUENCE</scope>
    <source>
        <strain evidence="5">78183</strain>
    </source>
</reference>
<dbReference type="PRINTS" id="PR00050">
    <property type="entry name" value="COLDSHOCK"/>
</dbReference>
<evidence type="ECO:0000313" key="5">
    <source>
        <dbReference type="EMBL" id="VFU41295.1"/>
    </source>
</evidence>
<proteinExistence type="predicted"/>
<evidence type="ECO:0000256" key="2">
    <source>
        <dbReference type="SAM" id="MobiDB-lite"/>
    </source>
</evidence>
<feature type="compositionally biased region" description="Gly residues" evidence="2">
    <location>
        <begin position="70"/>
        <end position="90"/>
    </location>
</feature>
<feature type="domain" description="CCHC-type" evidence="3">
    <location>
        <begin position="148"/>
        <end position="163"/>
    </location>
</feature>
<dbReference type="CDD" id="cd04458">
    <property type="entry name" value="CSP_CDS"/>
    <property type="match status" value="1"/>
</dbReference>
<dbReference type="GO" id="GO:0008270">
    <property type="term" value="F:zinc ion binding"/>
    <property type="evidence" value="ECO:0007669"/>
    <property type="project" value="UniProtKB-KW"/>
</dbReference>
<feature type="domain" description="CCHC-type" evidence="3">
    <location>
        <begin position="190"/>
        <end position="205"/>
    </location>
</feature>
<name>A0A6N2LJD1_SALVM</name>